<accession>N4VA38</accession>
<dbReference type="eggNOG" id="ENOG502RSG5">
    <property type="taxonomic scope" value="Eukaryota"/>
</dbReference>
<name>N4VA38_COLOR</name>
<dbReference type="EMBL" id="AMCV02000001">
    <property type="protein sequence ID" value="TDZ26587.1"/>
    <property type="molecule type" value="Genomic_DNA"/>
</dbReference>
<reference evidence="3" key="1">
    <citation type="journal article" date="2013" name="New Phytol.">
        <title>Comparative genomic and transcriptomic analyses reveal the hemibiotrophic stage shift of Colletotrichum fungi.</title>
        <authorList>
            <person name="Gan P."/>
            <person name="Ikeda K."/>
            <person name="Irieda H."/>
            <person name="Narusaka M."/>
            <person name="O'Connell R.J."/>
            <person name="Narusaka Y."/>
            <person name="Takano Y."/>
            <person name="Kubo Y."/>
            <person name="Shirasu K."/>
        </authorList>
    </citation>
    <scope>NUCLEOTIDE SEQUENCE [LARGE SCALE GENOMIC DNA]</scope>
    <source>
        <strain evidence="3">104-T / ATCC 96160 / CBS 514.97 / LARS 414 / MAFF 240422</strain>
    </source>
</reference>
<comment type="caution">
    <text evidence="2">The sequence shown here is derived from an EMBL/GenBank/DDBJ whole genome shotgun (WGS) entry which is preliminary data.</text>
</comment>
<evidence type="ECO:0000313" key="3">
    <source>
        <dbReference type="Proteomes" id="UP000014480"/>
    </source>
</evidence>
<dbReference type="OrthoDB" id="5275938at2759"/>
<reference evidence="3" key="2">
    <citation type="journal article" date="2019" name="Mol. Plant Microbe Interact.">
        <title>Genome sequence resources for four phytopathogenic fungi from the Colletotrichum orbiculare species complex.</title>
        <authorList>
            <person name="Gan P."/>
            <person name="Tsushima A."/>
            <person name="Narusaka M."/>
            <person name="Narusaka Y."/>
            <person name="Takano Y."/>
            <person name="Kubo Y."/>
            <person name="Shirasu K."/>
        </authorList>
    </citation>
    <scope>GENOME REANNOTATION</scope>
    <source>
        <strain evidence="3">104-T / ATCC 96160 / CBS 514.97 / LARS 414 / MAFF 240422</strain>
    </source>
</reference>
<gene>
    <name evidence="2" type="ORF">Cob_v000860</name>
</gene>
<dbReference type="STRING" id="1213857.N4VA38"/>
<keyword evidence="3" id="KW-1185">Reference proteome</keyword>
<dbReference type="HOGENOM" id="CLU_042420_3_2_1"/>
<dbReference type="InterPro" id="IPR011333">
    <property type="entry name" value="SKP1/BTB/POZ_sf"/>
</dbReference>
<sequence length="423" mass="47117">MAKKKKNAGRANSHLGDPPPDTADGDDAQPNPIPDASYCYWGFVHSAKESLSCGRTFYFDPRGDLILSVGEPENEVEDFVVCSRTVARGSKVFNTMLFGGFAESTASAAASDGSWTVKLPDDQTAPFFVILSILHGNYELVPRTLEEKELYEVLVVTEKYDMTHILRPWAQRWFRRLTVNGSPQFEDKQRLMWIAWELGHEGMFCKIAKDLMLSSCIDNAGQLLDGDGVPLSSNPCHEPPGILDIIAIKRSELFVSIEGCLRSVIEEKTGRCAISIYSRSYGSNVQLSSAQCDDLFVGSFIRRIRQIGVDEIAFLSNTRLPHRGNIKDVAETVRNVAVDREVYGHSHCDPWEKLQKDLESLIENVPAPVTQIHLDHLRAQAIRTGFGQTWAMEKLPHSVPQTGCNNIGGKKQRTPANVTHETE</sequence>
<feature type="region of interest" description="Disordered" evidence="1">
    <location>
        <begin position="1"/>
        <end position="29"/>
    </location>
</feature>
<protein>
    <submittedName>
        <fullName evidence="2">Uncharacterized protein</fullName>
    </submittedName>
</protein>
<dbReference type="Gene3D" id="3.30.710.10">
    <property type="entry name" value="Potassium Channel Kv1.1, Chain A"/>
    <property type="match status" value="1"/>
</dbReference>
<feature type="compositionally biased region" description="Polar residues" evidence="1">
    <location>
        <begin position="414"/>
        <end position="423"/>
    </location>
</feature>
<evidence type="ECO:0000256" key="1">
    <source>
        <dbReference type="SAM" id="MobiDB-lite"/>
    </source>
</evidence>
<evidence type="ECO:0000313" key="2">
    <source>
        <dbReference type="EMBL" id="TDZ26587.1"/>
    </source>
</evidence>
<feature type="region of interest" description="Disordered" evidence="1">
    <location>
        <begin position="401"/>
        <end position="423"/>
    </location>
</feature>
<proteinExistence type="predicted"/>
<organism evidence="2 3">
    <name type="scientific">Colletotrichum orbiculare (strain 104-T / ATCC 96160 / CBS 514.97 / LARS 414 / MAFF 240422)</name>
    <name type="common">Cucumber anthracnose fungus</name>
    <name type="synonym">Colletotrichum lagenarium</name>
    <dbReference type="NCBI Taxonomy" id="1213857"/>
    <lineage>
        <taxon>Eukaryota</taxon>
        <taxon>Fungi</taxon>
        <taxon>Dikarya</taxon>
        <taxon>Ascomycota</taxon>
        <taxon>Pezizomycotina</taxon>
        <taxon>Sordariomycetes</taxon>
        <taxon>Hypocreomycetidae</taxon>
        <taxon>Glomerellales</taxon>
        <taxon>Glomerellaceae</taxon>
        <taxon>Colletotrichum</taxon>
        <taxon>Colletotrichum orbiculare species complex</taxon>
    </lineage>
</organism>
<dbReference type="AlphaFoldDB" id="N4VA38"/>
<dbReference type="Proteomes" id="UP000014480">
    <property type="component" value="Unassembled WGS sequence"/>
</dbReference>